<feature type="region of interest" description="Disordered" evidence="2">
    <location>
        <begin position="487"/>
        <end position="507"/>
    </location>
</feature>
<evidence type="ECO:0000256" key="2">
    <source>
        <dbReference type="SAM" id="MobiDB-lite"/>
    </source>
</evidence>
<dbReference type="Gene3D" id="1.20.5.1160">
    <property type="entry name" value="Vasodilator-stimulated phosphoprotein"/>
    <property type="match status" value="1"/>
</dbReference>
<feature type="coiled-coil region" evidence="1">
    <location>
        <begin position="200"/>
        <end position="262"/>
    </location>
</feature>
<organism evidence="3 4">
    <name type="scientific">Tritrichomonas foetus</name>
    <dbReference type="NCBI Taxonomy" id="1144522"/>
    <lineage>
        <taxon>Eukaryota</taxon>
        <taxon>Metamonada</taxon>
        <taxon>Parabasalia</taxon>
        <taxon>Tritrichomonadida</taxon>
        <taxon>Tritrichomonadidae</taxon>
        <taxon>Tritrichomonas</taxon>
    </lineage>
</organism>
<accession>A0A1J4K5A5</accession>
<name>A0A1J4K5A5_9EUKA</name>
<dbReference type="AlphaFoldDB" id="A0A1J4K5A5"/>
<evidence type="ECO:0000256" key="1">
    <source>
        <dbReference type="SAM" id="Coils"/>
    </source>
</evidence>
<proteinExistence type="predicted"/>
<dbReference type="GeneID" id="94839319"/>
<evidence type="ECO:0000313" key="4">
    <source>
        <dbReference type="Proteomes" id="UP000179807"/>
    </source>
</evidence>
<reference evidence="3" key="1">
    <citation type="submission" date="2016-10" db="EMBL/GenBank/DDBJ databases">
        <authorList>
            <person name="Benchimol M."/>
            <person name="Almeida L.G."/>
            <person name="Vasconcelos A.T."/>
            <person name="Perreira-Neves A."/>
            <person name="Rosa I.A."/>
            <person name="Tasca T."/>
            <person name="Bogo M.R."/>
            <person name="de Souza W."/>
        </authorList>
    </citation>
    <scope>NUCLEOTIDE SEQUENCE [LARGE SCALE GENOMIC DNA]</scope>
    <source>
        <strain evidence="3">K</strain>
    </source>
</reference>
<dbReference type="VEuPathDB" id="TrichDB:TRFO_25866"/>
<dbReference type="Proteomes" id="UP000179807">
    <property type="component" value="Unassembled WGS sequence"/>
</dbReference>
<feature type="compositionally biased region" description="Low complexity" evidence="2">
    <location>
        <begin position="490"/>
        <end position="507"/>
    </location>
</feature>
<sequence length="1042" mass="120419">MINSTEDREIKRQRQDSLQTISRLQSDYSALKLQYDQAMTYIRQVDAIKSKNDALTKENAQLKATQDELNNRLQLSLHHNQELKEKIESNKVNSQSNYIQQNDEAEKKALIDQIEHFSSQLKDSKNELKQQKKENEQLKKSISSLLETAKNKFSNKFSNIAQLETFLLQKETCLKTETPPIKTNDTSQDQTQQKLDEQKIAFLREKVRKLTQKNKQEKAGKSKLIMKIKELEAVIQINENSEDALAKQRNKYEKQMKEITKNFEGQISVKNDQILALQNKIKEQKVIVMPSPQISEKIEKPNPLTDELNETKAKLQSQIHKNKENLISLDSLRKKVSSLSNRAKKAEAECAEYKRRVETAETRNNEIENEFNENKKELHNLRIEIEELKTQLHFNESQSKAEKLNVDKKNSLIEEMTISLSNMKIEVASMQVQFSRQRKELTTLYAERKTIVNLLQKQSELLRHFEQQVITLDSQKNILTKQLDIERSKPNNNNNSNCQPNCNSHQNLHNFNNGNNAYGNLNNQFNHQQYNPQQIKNESTIPLTAWTAIDIPHELMSAVLEIAKVETTPTIVKVQNILNLIVKFYTKQINNILNKRKESKRRNQQESSFFKQFIRDVLQCFEIPAQEIDQKISSEVTSQIMQLKQSNSELQAENLRISNLLQTLTDKLHSNSFNEADEELENLFSMLHSYKSKNNLIQNKNRKMRKVIKEMAAKSATDKNNFKAQSEQQQNEIETLKTELTKTENSLKISQAENDKISMEMNLLKLTFSEDSQNSKNQHQQEIKEIVEQKDKEISVNVTQIQSLQKKIESLLKIKENSNREIEQLKRTIQLLRSGRENLNKQIFDLKTEFTEAQKTVLSKFNNEKSAIHASYTNVLAQLKSKNATLRKLLDEVAEKLAESESKNRDLNALNTQIAAEKRQALVSLETQRGEMKRERQLLDTKVRASQLANDIKCQGIMDELAAKHDASKQEIYARVAHEFCQFVDAGQALDDQNFARVVKEAAAELGRLSQMENSLMELLGVQGGKSLEESVAQLVISAYHQ</sequence>
<protein>
    <submittedName>
        <fullName evidence="3">Uncharacterized protein</fullName>
    </submittedName>
</protein>
<gene>
    <name evidence="3" type="ORF">TRFO_25866</name>
</gene>
<dbReference type="RefSeq" id="XP_068359306.1">
    <property type="nucleotide sequence ID" value="XM_068504615.1"/>
</dbReference>
<feature type="coiled-coil region" evidence="1">
    <location>
        <begin position="633"/>
        <end position="667"/>
    </location>
</feature>
<feature type="coiled-coil region" evidence="1">
    <location>
        <begin position="45"/>
        <end position="148"/>
    </location>
</feature>
<feature type="coiled-coil region" evidence="1">
    <location>
        <begin position="305"/>
        <end position="398"/>
    </location>
</feature>
<comment type="caution">
    <text evidence="3">The sequence shown here is derived from an EMBL/GenBank/DDBJ whole genome shotgun (WGS) entry which is preliminary data.</text>
</comment>
<feature type="coiled-coil region" evidence="1">
    <location>
        <begin position="719"/>
        <end position="935"/>
    </location>
</feature>
<keyword evidence="4" id="KW-1185">Reference proteome</keyword>
<dbReference type="EMBL" id="MLAK01000734">
    <property type="protein sequence ID" value="OHT06170.1"/>
    <property type="molecule type" value="Genomic_DNA"/>
</dbReference>
<evidence type="ECO:0000313" key="3">
    <source>
        <dbReference type="EMBL" id="OHT06170.1"/>
    </source>
</evidence>
<keyword evidence="1" id="KW-0175">Coiled coil</keyword>